<feature type="transmembrane region" description="Helical" evidence="8">
    <location>
        <begin position="119"/>
        <end position="139"/>
    </location>
</feature>
<dbReference type="GO" id="GO:0033214">
    <property type="term" value="P:siderophore-iron import into cell"/>
    <property type="evidence" value="ECO:0007669"/>
    <property type="project" value="TreeGrafter"/>
</dbReference>
<reference evidence="10" key="1">
    <citation type="submission" date="2017-07" db="EMBL/GenBank/DDBJ databases">
        <authorList>
            <person name="Varghese N."/>
            <person name="Submissions S."/>
        </authorList>
    </citation>
    <scope>NUCLEOTIDE SEQUENCE [LARGE SCALE GENOMIC DNA]</scope>
    <source>
        <strain evidence="10">NLAE-zl-C134</strain>
    </source>
</reference>
<dbReference type="InterPro" id="IPR037294">
    <property type="entry name" value="ABC_BtuC-like"/>
</dbReference>
<dbReference type="InterPro" id="IPR000522">
    <property type="entry name" value="ABC_transptr_permease_BtuC"/>
</dbReference>
<keyword evidence="7 8" id="KW-0472">Membrane</keyword>
<evidence type="ECO:0000313" key="10">
    <source>
        <dbReference type="Proteomes" id="UP000254051"/>
    </source>
</evidence>
<dbReference type="EMBL" id="UHJJ01000020">
    <property type="protein sequence ID" value="SUQ16028.1"/>
    <property type="molecule type" value="Genomic_DNA"/>
</dbReference>
<keyword evidence="10" id="KW-1185">Reference proteome</keyword>
<feature type="transmembrane region" description="Helical" evidence="8">
    <location>
        <begin position="151"/>
        <end position="171"/>
    </location>
</feature>
<dbReference type="GO" id="GO:0022857">
    <property type="term" value="F:transmembrane transporter activity"/>
    <property type="evidence" value="ECO:0007669"/>
    <property type="project" value="InterPro"/>
</dbReference>
<dbReference type="CDD" id="cd06550">
    <property type="entry name" value="TM_ABC_iron-siderophores_like"/>
    <property type="match status" value="1"/>
</dbReference>
<name>A0A315ZRI3_9FIRM</name>
<protein>
    <submittedName>
        <fullName evidence="9">Iron complex transport system permease protein</fullName>
    </submittedName>
</protein>
<dbReference type="GO" id="GO:0005886">
    <property type="term" value="C:plasma membrane"/>
    <property type="evidence" value="ECO:0007669"/>
    <property type="project" value="UniProtKB-SubCell"/>
</dbReference>
<comment type="similarity">
    <text evidence="2">Belongs to the binding-protein-dependent transport system permease family. FecCD subfamily.</text>
</comment>
<gene>
    <name evidence="9" type="ORF">SAMN05216529_12011</name>
</gene>
<keyword evidence="5 8" id="KW-0812">Transmembrane</keyword>
<organism evidence="9 10">
    <name type="scientific">Faecalicatena contorta</name>
    <dbReference type="NCBI Taxonomy" id="39482"/>
    <lineage>
        <taxon>Bacteria</taxon>
        <taxon>Bacillati</taxon>
        <taxon>Bacillota</taxon>
        <taxon>Clostridia</taxon>
        <taxon>Lachnospirales</taxon>
        <taxon>Lachnospiraceae</taxon>
        <taxon>Faecalicatena</taxon>
    </lineage>
</organism>
<dbReference type="Gene3D" id="1.10.3470.10">
    <property type="entry name" value="ABC transporter involved in vitamin B12 uptake, BtuC"/>
    <property type="match status" value="1"/>
</dbReference>
<dbReference type="PANTHER" id="PTHR30472:SF64">
    <property type="entry name" value="IRON(3+)-HYDROXAMATE IMPORT SYSTEM PERMEASE PROTEIN FHUG"/>
    <property type="match status" value="1"/>
</dbReference>
<evidence type="ECO:0000313" key="9">
    <source>
        <dbReference type="EMBL" id="SUQ16028.1"/>
    </source>
</evidence>
<evidence type="ECO:0000256" key="2">
    <source>
        <dbReference type="ARBA" id="ARBA00007935"/>
    </source>
</evidence>
<dbReference type="AlphaFoldDB" id="A0A315ZRI3"/>
<evidence type="ECO:0000256" key="3">
    <source>
        <dbReference type="ARBA" id="ARBA00022448"/>
    </source>
</evidence>
<accession>A0A315ZRI3</accession>
<feature type="transmembrane region" description="Helical" evidence="8">
    <location>
        <begin position="242"/>
        <end position="267"/>
    </location>
</feature>
<proteinExistence type="inferred from homology"/>
<dbReference type="RefSeq" id="WP_109714382.1">
    <property type="nucleotide sequence ID" value="NZ_QGDS01000020.1"/>
</dbReference>
<keyword evidence="4" id="KW-1003">Cell membrane</keyword>
<sequence length="332" mass="35751">MNKRTRQRLLPGLILSVTCAAILFSINCGYLKIPYENVLESLIHPDSPEASVVLLQIRMPRIILAVLCGMGLALSGCTLQAVTGNHLADPGILGINAGAGFSVMLFLTFFPSLHISSMIYQPLFALAGGLLAAVLLYGFSKRNGKIRPDYLLLGGIGVSAGFSSLMLILAADMDSSSYQLVARWLAGNIWGSSWHQIHALIPYLLILIPLLLTRVNVLDILLLGEETSLALGVRVEKERRILLIVAVALAASCISVSGGIGFVGLVAPHVSRRLVGPRHSYLLPVSMLIGGLFLLLADTIGRSLFQPIEIPAGIMISIFAAPYFLYLLRKQI</sequence>
<evidence type="ECO:0000256" key="8">
    <source>
        <dbReference type="SAM" id="Phobius"/>
    </source>
</evidence>
<feature type="transmembrane region" description="Helical" evidence="8">
    <location>
        <begin position="308"/>
        <end position="328"/>
    </location>
</feature>
<dbReference type="OrthoDB" id="9792889at2"/>
<feature type="transmembrane region" description="Helical" evidence="8">
    <location>
        <begin position="12"/>
        <end position="33"/>
    </location>
</feature>
<dbReference type="Proteomes" id="UP000254051">
    <property type="component" value="Unassembled WGS sequence"/>
</dbReference>
<evidence type="ECO:0000256" key="5">
    <source>
        <dbReference type="ARBA" id="ARBA00022692"/>
    </source>
</evidence>
<evidence type="ECO:0000256" key="6">
    <source>
        <dbReference type="ARBA" id="ARBA00022989"/>
    </source>
</evidence>
<keyword evidence="3" id="KW-0813">Transport</keyword>
<dbReference type="Pfam" id="PF01032">
    <property type="entry name" value="FecCD"/>
    <property type="match status" value="1"/>
</dbReference>
<keyword evidence="6 8" id="KW-1133">Transmembrane helix</keyword>
<feature type="transmembrane region" description="Helical" evidence="8">
    <location>
        <begin position="93"/>
        <end position="113"/>
    </location>
</feature>
<feature type="transmembrane region" description="Helical" evidence="8">
    <location>
        <begin position="279"/>
        <end position="296"/>
    </location>
</feature>
<evidence type="ECO:0000256" key="1">
    <source>
        <dbReference type="ARBA" id="ARBA00004651"/>
    </source>
</evidence>
<evidence type="ECO:0000256" key="7">
    <source>
        <dbReference type="ARBA" id="ARBA00023136"/>
    </source>
</evidence>
<dbReference type="SUPFAM" id="SSF81345">
    <property type="entry name" value="ABC transporter involved in vitamin B12 uptake, BtuC"/>
    <property type="match status" value="1"/>
</dbReference>
<dbReference type="PANTHER" id="PTHR30472">
    <property type="entry name" value="FERRIC ENTEROBACTIN TRANSPORT SYSTEM PERMEASE PROTEIN"/>
    <property type="match status" value="1"/>
</dbReference>
<feature type="transmembrane region" description="Helical" evidence="8">
    <location>
        <begin position="62"/>
        <end position="81"/>
    </location>
</feature>
<dbReference type="FunFam" id="1.10.3470.10:FF:000001">
    <property type="entry name" value="Vitamin B12 ABC transporter permease BtuC"/>
    <property type="match status" value="1"/>
</dbReference>
<feature type="transmembrane region" description="Helical" evidence="8">
    <location>
        <begin position="200"/>
        <end position="222"/>
    </location>
</feature>
<evidence type="ECO:0000256" key="4">
    <source>
        <dbReference type="ARBA" id="ARBA00022475"/>
    </source>
</evidence>
<comment type="subcellular location">
    <subcellularLocation>
        <location evidence="1">Cell membrane</location>
        <topology evidence="1">Multi-pass membrane protein</topology>
    </subcellularLocation>
</comment>